<evidence type="ECO:0000313" key="2">
    <source>
        <dbReference type="Proteomes" id="UP001303473"/>
    </source>
</evidence>
<name>A0AAN6SAE6_9PEZI</name>
<dbReference type="EMBL" id="MU853754">
    <property type="protein sequence ID" value="KAK3945741.1"/>
    <property type="molecule type" value="Genomic_DNA"/>
</dbReference>
<accession>A0AAN6SAE6</accession>
<sequence>MPDVSMVLTFFFLPKLSHELSQAAATPIIESPLAVVYYIRSLFSLPLHVINTPHLWLCPLLTWGAKPFFPSELTMQKIPQTQVILYNDLLFLN</sequence>
<reference evidence="2" key="1">
    <citation type="journal article" date="2023" name="Mol. Phylogenet. Evol.">
        <title>Genome-scale phylogeny and comparative genomics of the fungal order Sordariales.</title>
        <authorList>
            <person name="Hensen N."/>
            <person name="Bonometti L."/>
            <person name="Westerberg I."/>
            <person name="Brannstrom I.O."/>
            <person name="Guillou S."/>
            <person name="Cros-Aarteil S."/>
            <person name="Calhoun S."/>
            <person name="Haridas S."/>
            <person name="Kuo A."/>
            <person name="Mondo S."/>
            <person name="Pangilinan J."/>
            <person name="Riley R."/>
            <person name="LaButti K."/>
            <person name="Andreopoulos B."/>
            <person name="Lipzen A."/>
            <person name="Chen C."/>
            <person name="Yan M."/>
            <person name="Daum C."/>
            <person name="Ng V."/>
            <person name="Clum A."/>
            <person name="Steindorff A."/>
            <person name="Ohm R.A."/>
            <person name="Martin F."/>
            <person name="Silar P."/>
            <person name="Natvig D.O."/>
            <person name="Lalanne C."/>
            <person name="Gautier V."/>
            <person name="Ament-Velasquez S.L."/>
            <person name="Kruys A."/>
            <person name="Hutchinson M.I."/>
            <person name="Powell A.J."/>
            <person name="Barry K."/>
            <person name="Miller A.N."/>
            <person name="Grigoriev I.V."/>
            <person name="Debuchy R."/>
            <person name="Gladieux P."/>
            <person name="Hiltunen Thoren M."/>
            <person name="Johannesson H."/>
        </authorList>
    </citation>
    <scope>NUCLEOTIDE SEQUENCE [LARGE SCALE GENOMIC DNA]</scope>
    <source>
        <strain evidence="2">CBS 340.73</strain>
    </source>
</reference>
<comment type="caution">
    <text evidence="1">The sequence shown here is derived from an EMBL/GenBank/DDBJ whole genome shotgun (WGS) entry which is preliminary data.</text>
</comment>
<organism evidence="1 2">
    <name type="scientific">Diplogelasinospora grovesii</name>
    <dbReference type="NCBI Taxonomy" id="303347"/>
    <lineage>
        <taxon>Eukaryota</taxon>
        <taxon>Fungi</taxon>
        <taxon>Dikarya</taxon>
        <taxon>Ascomycota</taxon>
        <taxon>Pezizomycotina</taxon>
        <taxon>Sordariomycetes</taxon>
        <taxon>Sordariomycetidae</taxon>
        <taxon>Sordariales</taxon>
        <taxon>Diplogelasinosporaceae</taxon>
        <taxon>Diplogelasinospora</taxon>
    </lineage>
</organism>
<keyword evidence="2" id="KW-1185">Reference proteome</keyword>
<evidence type="ECO:0000313" key="1">
    <source>
        <dbReference type="EMBL" id="KAK3945741.1"/>
    </source>
</evidence>
<dbReference type="Proteomes" id="UP001303473">
    <property type="component" value="Unassembled WGS sequence"/>
</dbReference>
<dbReference type="AlphaFoldDB" id="A0AAN6SAE6"/>
<gene>
    <name evidence="1" type="ORF">QBC46DRAFT_97121</name>
</gene>
<proteinExistence type="predicted"/>
<protein>
    <submittedName>
        <fullName evidence="1">Uncharacterized protein</fullName>
    </submittedName>
</protein>